<name>A0A542DQS0_AMYCI</name>
<accession>A0A542DQS0</accession>
<dbReference type="Proteomes" id="UP000320876">
    <property type="component" value="Unassembled WGS sequence"/>
</dbReference>
<reference evidence="1 2" key="1">
    <citation type="submission" date="2019-06" db="EMBL/GenBank/DDBJ databases">
        <title>Sequencing the genomes of 1000 actinobacteria strains.</title>
        <authorList>
            <person name="Klenk H.-P."/>
        </authorList>
    </citation>
    <scope>NUCLEOTIDE SEQUENCE [LARGE SCALE GENOMIC DNA]</scope>
    <source>
        <strain evidence="1 2">DSM 45679</strain>
    </source>
</reference>
<dbReference type="AlphaFoldDB" id="A0A542DQS0"/>
<organism evidence="1 2">
    <name type="scientific">Amycolatopsis cihanbeyliensis</name>
    <dbReference type="NCBI Taxonomy" id="1128664"/>
    <lineage>
        <taxon>Bacteria</taxon>
        <taxon>Bacillati</taxon>
        <taxon>Actinomycetota</taxon>
        <taxon>Actinomycetes</taxon>
        <taxon>Pseudonocardiales</taxon>
        <taxon>Pseudonocardiaceae</taxon>
        <taxon>Amycolatopsis</taxon>
    </lineage>
</organism>
<sequence length="124" mass="13469">MRDIPVNLNGFKLMVTEAPVMKMQEKDGQMAPVTDREGVAKFVVSLFAKRRTRPGEFAQKGEEIKVTLASDPGEGFEEGVYVELINGCLNSYQMETEDGRTISGISFKAEGLKPAGQAEVPSAA</sequence>
<dbReference type="OrthoDB" id="3699359at2"/>
<proteinExistence type="predicted"/>
<dbReference type="RefSeq" id="WP_142000974.1">
    <property type="nucleotide sequence ID" value="NZ_VFML01000001.1"/>
</dbReference>
<dbReference type="EMBL" id="VFML01000001">
    <property type="protein sequence ID" value="TQJ05453.1"/>
    <property type="molecule type" value="Genomic_DNA"/>
</dbReference>
<gene>
    <name evidence="1" type="ORF">FB471_5284</name>
</gene>
<evidence type="ECO:0000313" key="1">
    <source>
        <dbReference type="EMBL" id="TQJ05453.1"/>
    </source>
</evidence>
<comment type="caution">
    <text evidence="1">The sequence shown here is derived from an EMBL/GenBank/DDBJ whole genome shotgun (WGS) entry which is preliminary data.</text>
</comment>
<keyword evidence="2" id="KW-1185">Reference proteome</keyword>
<protein>
    <submittedName>
        <fullName evidence="1">Uncharacterized protein</fullName>
    </submittedName>
</protein>
<evidence type="ECO:0000313" key="2">
    <source>
        <dbReference type="Proteomes" id="UP000320876"/>
    </source>
</evidence>